<dbReference type="AlphaFoldDB" id="A0A0N8SPY8"/>
<protein>
    <recommendedName>
        <fullName evidence="3">DUF2188 domain-containing protein</fullName>
    </recommendedName>
</protein>
<dbReference type="PATRIC" id="fig|55398.3.peg.3701"/>
<name>A0A0N8SPY8_PSESI</name>
<sequence>MSAPMLSKTQINGYQLISVNRGPWTVCTPKDRLASFNTRQEAMAYAASLPVRDWGRSRPA</sequence>
<reference evidence="1 2" key="1">
    <citation type="submission" date="2015-09" db="EMBL/GenBank/DDBJ databases">
        <title>Genome announcement of multiple Pseudomonas syringae strains.</title>
        <authorList>
            <person name="Thakur S."/>
            <person name="Wang P.W."/>
            <person name="Gong Y."/>
            <person name="Weir B.S."/>
            <person name="Guttman D.S."/>
        </authorList>
    </citation>
    <scope>NUCLEOTIDE SEQUENCE [LARGE SCALE GENOMIC DNA]</scope>
    <source>
        <strain evidence="1 2">ICMP3882</strain>
    </source>
</reference>
<proteinExistence type="predicted"/>
<dbReference type="RefSeq" id="WP_004886466.1">
    <property type="nucleotide sequence ID" value="NZ_LJRF01000101.1"/>
</dbReference>
<gene>
    <name evidence="1" type="ORF">ALO47_02930</name>
</gene>
<dbReference type="Proteomes" id="UP000050554">
    <property type="component" value="Unassembled WGS sequence"/>
</dbReference>
<evidence type="ECO:0000313" key="1">
    <source>
        <dbReference type="EMBL" id="KPY47712.1"/>
    </source>
</evidence>
<organism evidence="1 2">
    <name type="scientific">Pseudomonas syringae pv. ribicola</name>
    <dbReference type="NCBI Taxonomy" id="55398"/>
    <lineage>
        <taxon>Bacteria</taxon>
        <taxon>Pseudomonadati</taxon>
        <taxon>Pseudomonadota</taxon>
        <taxon>Gammaproteobacteria</taxon>
        <taxon>Pseudomonadales</taxon>
        <taxon>Pseudomonadaceae</taxon>
        <taxon>Pseudomonas</taxon>
    </lineage>
</organism>
<comment type="caution">
    <text evidence="1">The sequence shown here is derived from an EMBL/GenBank/DDBJ whole genome shotgun (WGS) entry which is preliminary data.</text>
</comment>
<dbReference type="EMBL" id="LJRF01000101">
    <property type="protein sequence ID" value="KPY47712.1"/>
    <property type="molecule type" value="Genomic_DNA"/>
</dbReference>
<evidence type="ECO:0000313" key="2">
    <source>
        <dbReference type="Proteomes" id="UP000050554"/>
    </source>
</evidence>
<accession>A0A0N8SPY8</accession>
<evidence type="ECO:0008006" key="3">
    <source>
        <dbReference type="Google" id="ProtNLM"/>
    </source>
</evidence>